<protein>
    <submittedName>
        <fullName evidence="1">Uncharacterized protein</fullName>
    </submittedName>
</protein>
<organism evidence="1">
    <name type="scientific">Medioppia subpectinata</name>
    <dbReference type="NCBI Taxonomy" id="1979941"/>
    <lineage>
        <taxon>Eukaryota</taxon>
        <taxon>Metazoa</taxon>
        <taxon>Ecdysozoa</taxon>
        <taxon>Arthropoda</taxon>
        <taxon>Chelicerata</taxon>
        <taxon>Arachnida</taxon>
        <taxon>Acari</taxon>
        <taxon>Acariformes</taxon>
        <taxon>Sarcoptiformes</taxon>
        <taxon>Oribatida</taxon>
        <taxon>Brachypylina</taxon>
        <taxon>Oppioidea</taxon>
        <taxon>Oppiidae</taxon>
        <taxon>Medioppia</taxon>
    </lineage>
</organism>
<dbReference type="AlphaFoldDB" id="A0A7R9LZG8"/>
<accession>A0A7R9LZG8</accession>
<feature type="non-terminal residue" evidence="1">
    <location>
        <position position="1"/>
    </location>
</feature>
<sequence>APTVDLKAAAEELPVGRHHRRHRHSRKLFQAIQNHYRSCLDEDGLFI</sequence>
<proteinExistence type="predicted"/>
<dbReference type="EMBL" id="OC907842">
    <property type="protein sequence ID" value="CAD7650677.1"/>
    <property type="molecule type" value="Genomic_DNA"/>
</dbReference>
<keyword evidence="2" id="KW-1185">Reference proteome</keyword>
<dbReference type="EMBL" id="CAJPIZ010053267">
    <property type="protein sequence ID" value="CAG2123028.1"/>
    <property type="molecule type" value="Genomic_DNA"/>
</dbReference>
<reference evidence="1" key="1">
    <citation type="submission" date="2020-11" db="EMBL/GenBank/DDBJ databases">
        <authorList>
            <person name="Tran Van P."/>
        </authorList>
    </citation>
    <scope>NUCLEOTIDE SEQUENCE</scope>
</reference>
<gene>
    <name evidence="1" type="ORF">OSB1V03_LOCUS22973</name>
</gene>
<name>A0A7R9LZG8_9ACAR</name>
<dbReference type="Proteomes" id="UP000759131">
    <property type="component" value="Unassembled WGS sequence"/>
</dbReference>
<evidence type="ECO:0000313" key="1">
    <source>
        <dbReference type="EMBL" id="CAD7650677.1"/>
    </source>
</evidence>
<evidence type="ECO:0000313" key="2">
    <source>
        <dbReference type="Proteomes" id="UP000759131"/>
    </source>
</evidence>